<dbReference type="InterPro" id="IPR055247">
    <property type="entry name" value="InsJ-like_HTH"/>
</dbReference>
<feature type="non-terminal residue" evidence="2">
    <location>
        <position position="92"/>
    </location>
</feature>
<dbReference type="EMBL" id="FNZU01000012">
    <property type="protein sequence ID" value="SEL14611.1"/>
    <property type="molecule type" value="Genomic_DNA"/>
</dbReference>
<dbReference type="Gene3D" id="1.10.10.10">
    <property type="entry name" value="Winged helix-like DNA-binding domain superfamily/Winged helix DNA-binding domain"/>
    <property type="match status" value="1"/>
</dbReference>
<dbReference type="GO" id="GO:0043565">
    <property type="term" value="F:sequence-specific DNA binding"/>
    <property type="evidence" value="ECO:0007669"/>
    <property type="project" value="InterPro"/>
</dbReference>
<dbReference type="InterPro" id="IPR036388">
    <property type="entry name" value="WH-like_DNA-bd_sf"/>
</dbReference>
<keyword evidence="3" id="KW-1185">Reference proteome</keyword>
<dbReference type="STRING" id="426702.SAMN04488099_11295"/>
<dbReference type="Pfam" id="PF13518">
    <property type="entry name" value="HTH_28"/>
    <property type="match status" value="1"/>
</dbReference>
<evidence type="ECO:0000259" key="1">
    <source>
        <dbReference type="Pfam" id="PF13518"/>
    </source>
</evidence>
<evidence type="ECO:0000313" key="3">
    <source>
        <dbReference type="Proteomes" id="UP000199081"/>
    </source>
</evidence>
<dbReference type="RefSeq" id="WP_143059439.1">
    <property type="nucleotide sequence ID" value="NZ_FNZU01000012.1"/>
</dbReference>
<gene>
    <name evidence="2" type="ORF">SAMN04488099_11295</name>
</gene>
<dbReference type="AlphaFoldDB" id="A0A1H7MU33"/>
<dbReference type="SUPFAM" id="SSF48295">
    <property type="entry name" value="TrpR-like"/>
    <property type="match status" value="1"/>
</dbReference>
<organism evidence="2 3">
    <name type="scientific">Alkalibacterium pelagium</name>
    <dbReference type="NCBI Taxonomy" id="426702"/>
    <lineage>
        <taxon>Bacteria</taxon>
        <taxon>Bacillati</taxon>
        <taxon>Bacillota</taxon>
        <taxon>Bacilli</taxon>
        <taxon>Lactobacillales</taxon>
        <taxon>Carnobacteriaceae</taxon>
        <taxon>Alkalibacterium</taxon>
    </lineage>
</organism>
<dbReference type="InterPro" id="IPR010921">
    <property type="entry name" value="Trp_repressor/repl_initiator"/>
</dbReference>
<proteinExistence type="predicted"/>
<accession>A0A1H7MU33</accession>
<name>A0A1H7MU33_9LACT</name>
<reference evidence="3" key="1">
    <citation type="submission" date="2016-10" db="EMBL/GenBank/DDBJ databases">
        <authorList>
            <person name="Varghese N."/>
            <person name="Submissions S."/>
        </authorList>
    </citation>
    <scope>NUCLEOTIDE SEQUENCE [LARGE SCALE GENOMIC DNA]</scope>
    <source>
        <strain evidence="3">DSM 19183</strain>
    </source>
</reference>
<evidence type="ECO:0000313" key="2">
    <source>
        <dbReference type="EMBL" id="SEL14611.1"/>
    </source>
</evidence>
<feature type="domain" description="Insertion element IS150 protein InsJ-like helix-turn-helix" evidence="1">
    <location>
        <begin position="12"/>
        <end position="57"/>
    </location>
</feature>
<protein>
    <submittedName>
        <fullName evidence="2">Transposase and inactivated derivatives</fullName>
    </submittedName>
</protein>
<dbReference type="Proteomes" id="UP000199081">
    <property type="component" value="Unassembled WGS sequence"/>
</dbReference>
<sequence length="92" mass="10803">MSKRTTTHSINERYEIVEKVINERESIYSLAKREGIDSSTIKGWLRSYRAKGIEGLKESIEWNTYSDKLKRQAVEHYLNTPESLEATCDRYT</sequence>